<name>A0ABU9MNF3_9GAMM</name>
<dbReference type="Proteomes" id="UP001468095">
    <property type="component" value="Unassembled WGS sequence"/>
</dbReference>
<feature type="signal peptide" evidence="2">
    <location>
        <begin position="1"/>
        <end position="19"/>
    </location>
</feature>
<organism evidence="4 5">
    <name type="scientific">Pantoea brenneri</name>
    <dbReference type="NCBI Taxonomy" id="472694"/>
    <lineage>
        <taxon>Bacteria</taxon>
        <taxon>Pseudomonadati</taxon>
        <taxon>Pseudomonadota</taxon>
        <taxon>Gammaproteobacteria</taxon>
        <taxon>Enterobacterales</taxon>
        <taxon>Erwiniaceae</taxon>
        <taxon>Pantoea</taxon>
    </lineage>
</organism>
<keyword evidence="5" id="KW-1185">Reference proteome</keyword>
<dbReference type="InterPro" id="IPR025543">
    <property type="entry name" value="Dodecin-like"/>
</dbReference>
<sequence length="89" mass="9584">MKKIIYVIAACAFSLNALAAEMMPKNDFEKVQNQYEKVGSVSTSGEVSASDAKAELSSMADKKGGDIYVLTSGNTNNKMHATADVYKKK</sequence>
<evidence type="ECO:0000256" key="2">
    <source>
        <dbReference type="SAM" id="SignalP"/>
    </source>
</evidence>
<comment type="caution">
    <text evidence="4">The sequence shown here is derived from an EMBL/GenBank/DDBJ whole genome shotgun (WGS) entry which is preliminary data.</text>
</comment>
<dbReference type="Pfam" id="PF07338">
    <property type="entry name" value="YdgH_BhsA-like"/>
    <property type="match status" value="1"/>
</dbReference>
<evidence type="ECO:0000259" key="3">
    <source>
        <dbReference type="Pfam" id="PF07338"/>
    </source>
</evidence>
<dbReference type="Gene3D" id="3.30.1660.10">
    <property type="entry name" value="Flavin-binding protein dodecin"/>
    <property type="match status" value="1"/>
</dbReference>
<evidence type="ECO:0000313" key="5">
    <source>
        <dbReference type="Proteomes" id="UP001468095"/>
    </source>
</evidence>
<dbReference type="NCBIfam" id="NF007400">
    <property type="entry name" value="PRK09929.1"/>
    <property type="match status" value="1"/>
</dbReference>
<dbReference type="EMBL" id="JBCGBG010000002">
    <property type="protein sequence ID" value="MEL7696506.1"/>
    <property type="molecule type" value="Genomic_DNA"/>
</dbReference>
<proteinExistence type="predicted"/>
<accession>A0ABU9MNF3</accession>
<protein>
    <submittedName>
        <fullName evidence="4">DUF1471 family periplasmic protein YahO</fullName>
    </submittedName>
</protein>
<evidence type="ECO:0000313" key="4">
    <source>
        <dbReference type="EMBL" id="MEL7696506.1"/>
    </source>
</evidence>
<feature type="chain" id="PRO_5046042087" evidence="2">
    <location>
        <begin position="20"/>
        <end position="89"/>
    </location>
</feature>
<dbReference type="SUPFAM" id="SSF159871">
    <property type="entry name" value="YdgH-like"/>
    <property type="match status" value="1"/>
</dbReference>
<dbReference type="RefSeq" id="WP_046289472.1">
    <property type="nucleotide sequence ID" value="NZ_JBCGBG010000002.1"/>
</dbReference>
<dbReference type="InterPro" id="IPR036275">
    <property type="entry name" value="YdgH-like_sf"/>
</dbReference>
<evidence type="ECO:0000256" key="1">
    <source>
        <dbReference type="ARBA" id="ARBA00022729"/>
    </source>
</evidence>
<gene>
    <name evidence="4" type="primary">yahO</name>
    <name evidence="4" type="ORF">AABB92_12680</name>
</gene>
<feature type="domain" description="YdgH/BhsA/McbA-like" evidence="3">
    <location>
        <begin position="35"/>
        <end position="87"/>
    </location>
</feature>
<reference evidence="4 5" key="1">
    <citation type="submission" date="2024-04" db="EMBL/GenBank/DDBJ databases">
        <authorList>
            <person name="Suleimanova A.D."/>
            <person name="Pudova D.S."/>
            <person name="Shagimardanova E.I."/>
            <person name="Sharipova M.R."/>
        </authorList>
    </citation>
    <scope>NUCLEOTIDE SEQUENCE [LARGE SCALE GENOMIC DNA]</scope>
    <source>
        <strain evidence="4 5">3.1</strain>
    </source>
</reference>
<dbReference type="InterPro" id="IPR010854">
    <property type="entry name" value="YdgH/BhsA/McbA-like_dom"/>
</dbReference>
<keyword evidence="1 2" id="KW-0732">Signal</keyword>